<gene>
    <name evidence="2" type="ORF">KUF71_016462</name>
</gene>
<keyword evidence="3" id="KW-1185">Reference proteome</keyword>
<evidence type="ECO:0000313" key="3">
    <source>
        <dbReference type="Proteomes" id="UP001219518"/>
    </source>
</evidence>
<organism evidence="2 3">
    <name type="scientific">Frankliniella fusca</name>
    <dbReference type="NCBI Taxonomy" id="407009"/>
    <lineage>
        <taxon>Eukaryota</taxon>
        <taxon>Metazoa</taxon>
        <taxon>Ecdysozoa</taxon>
        <taxon>Arthropoda</taxon>
        <taxon>Hexapoda</taxon>
        <taxon>Insecta</taxon>
        <taxon>Pterygota</taxon>
        <taxon>Neoptera</taxon>
        <taxon>Paraneoptera</taxon>
        <taxon>Thysanoptera</taxon>
        <taxon>Terebrantia</taxon>
        <taxon>Thripoidea</taxon>
        <taxon>Thripidae</taxon>
        <taxon>Frankliniella</taxon>
    </lineage>
</organism>
<dbReference type="Proteomes" id="UP001219518">
    <property type="component" value="Unassembled WGS sequence"/>
</dbReference>
<dbReference type="EMBL" id="JAHWGI010001316">
    <property type="protein sequence ID" value="KAK3928113.1"/>
    <property type="molecule type" value="Genomic_DNA"/>
</dbReference>
<protein>
    <submittedName>
        <fullName evidence="2">Malate dehydrogenase</fullName>
    </submittedName>
</protein>
<feature type="region of interest" description="Disordered" evidence="1">
    <location>
        <begin position="1"/>
        <end position="45"/>
    </location>
</feature>
<proteinExistence type="predicted"/>
<reference evidence="2" key="1">
    <citation type="submission" date="2021-07" db="EMBL/GenBank/DDBJ databases">
        <authorList>
            <person name="Catto M.A."/>
            <person name="Jacobson A."/>
            <person name="Kennedy G."/>
            <person name="Labadie P."/>
            <person name="Hunt B.G."/>
            <person name="Srinivasan R."/>
        </authorList>
    </citation>
    <scope>NUCLEOTIDE SEQUENCE</scope>
    <source>
        <strain evidence="2">PL_HMW_Pooled</strain>
        <tissue evidence="2">Head</tissue>
    </source>
</reference>
<comment type="caution">
    <text evidence="2">The sequence shown here is derived from an EMBL/GenBank/DDBJ whole genome shotgun (WGS) entry which is preliminary data.</text>
</comment>
<evidence type="ECO:0000313" key="2">
    <source>
        <dbReference type="EMBL" id="KAK3928113.1"/>
    </source>
</evidence>
<name>A0AAE1LQA3_9NEOP</name>
<feature type="compositionally biased region" description="Basic residues" evidence="1">
    <location>
        <begin position="1"/>
        <end position="13"/>
    </location>
</feature>
<sequence>MHHLTGHGKRSPHAAKPLPIPLADRDVDLDAGDPADPGDAVQDPDDVEVEAAAAAARAETGADSVGYQRRGYQRYQVVGSVLPAHLADLISEPREPVVQDTDPADESEELMHRIRSQNRRRVKSRDNDFQVLIIPNEEPQVPDYHIYQILGRASRKRT</sequence>
<evidence type="ECO:0000256" key="1">
    <source>
        <dbReference type="SAM" id="MobiDB-lite"/>
    </source>
</evidence>
<dbReference type="AlphaFoldDB" id="A0AAE1LQA3"/>
<reference evidence="2" key="2">
    <citation type="journal article" date="2023" name="BMC Genomics">
        <title>Pest status, molecular evolution, and epigenetic factors derived from the genome assembly of Frankliniella fusca, a thysanopteran phytovirus vector.</title>
        <authorList>
            <person name="Catto M.A."/>
            <person name="Labadie P.E."/>
            <person name="Jacobson A.L."/>
            <person name="Kennedy G.G."/>
            <person name="Srinivasan R."/>
            <person name="Hunt B.G."/>
        </authorList>
    </citation>
    <scope>NUCLEOTIDE SEQUENCE</scope>
    <source>
        <strain evidence="2">PL_HMW_Pooled</strain>
    </source>
</reference>
<accession>A0AAE1LQA3</accession>